<dbReference type="Proteomes" id="UP001595377">
    <property type="component" value="Unassembled WGS sequence"/>
</dbReference>
<evidence type="ECO:0000256" key="2">
    <source>
        <dbReference type="ARBA" id="ARBA00007069"/>
    </source>
</evidence>
<proteinExistence type="inferred from homology"/>
<sequence>MRAFSLFIFLFLYLPVAVIVVFSFNAAPNMSAFTGLSLRWYAKAFSNPLAIAALTNSIVIALCSAVVSTAIGSAVAIGLMGTSRTTRIVVQSLMMLGLAVPGIVIGLASLVFFSAAFSGAEQAVAMLAGWEQAAKLFSFGRPTVIAAHSLFCTALVVEVISLRLRQLNPSWLEASNDLYAGRGETLWRVVVPFIVPAMVAGGLLSFVLSFDEFIIAFFVSGTKPTLPVYMFASVKRGATPELNAIATSMLTISILVSVVAFSFLRRGQARA</sequence>
<keyword evidence="7 8" id="KW-0472">Membrane</keyword>
<dbReference type="RefSeq" id="WP_257315283.1">
    <property type="nucleotide sequence ID" value="NZ_JANFDG010000011.1"/>
</dbReference>
<evidence type="ECO:0000256" key="5">
    <source>
        <dbReference type="ARBA" id="ARBA00022692"/>
    </source>
</evidence>
<evidence type="ECO:0000256" key="7">
    <source>
        <dbReference type="ARBA" id="ARBA00023136"/>
    </source>
</evidence>
<keyword evidence="5 8" id="KW-0812">Transmembrane</keyword>
<accession>A0ABV7DIS3</accession>
<feature type="transmembrane region" description="Helical" evidence="8">
    <location>
        <begin position="213"/>
        <end position="232"/>
    </location>
</feature>
<feature type="transmembrane region" description="Helical" evidence="8">
    <location>
        <begin position="185"/>
        <end position="207"/>
    </location>
</feature>
<evidence type="ECO:0000256" key="6">
    <source>
        <dbReference type="ARBA" id="ARBA00022989"/>
    </source>
</evidence>
<reference evidence="11" key="1">
    <citation type="journal article" date="2019" name="Int. J. Syst. Evol. Microbiol.">
        <title>The Global Catalogue of Microorganisms (GCM) 10K type strain sequencing project: providing services to taxonomists for standard genome sequencing and annotation.</title>
        <authorList>
            <consortium name="The Broad Institute Genomics Platform"/>
            <consortium name="The Broad Institute Genome Sequencing Center for Infectious Disease"/>
            <person name="Wu L."/>
            <person name="Ma J."/>
        </authorList>
    </citation>
    <scope>NUCLEOTIDE SEQUENCE [LARGE SCALE GENOMIC DNA]</scope>
    <source>
        <strain evidence="11">KCTC 52677</strain>
    </source>
</reference>
<keyword evidence="4" id="KW-1003">Cell membrane</keyword>
<dbReference type="PANTHER" id="PTHR43848">
    <property type="entry name" value="PUTRESCINE TRANSPORT SYSTEM PERMEASE PROTEIN POTI"/>
    <property type="match status" value="1"/>
</dbReference>
<dbReference type="EMBL" id="JBHRSP010000023">
    <property type="protein sequence ID" value="MFC3074344.1"/>
    <property type="molecule type" value="Genomic_DNA"/>
</dbReference>
<dbReference type="InterPro" id="IPR051789">
    <property type="entry name" value="Bact_Polyamine_Transport"/>
</dbReference>
<dbReference type="Pfam" id="PF00528">
    <property type="entry name" value="BPD_transp_1"/>
    <property type="match status" value="1"/>
</dbReference>
<dbReference type="InterPro" id="IPR000515">
    <property type="entry name" value="MetI-like"/>
</dbReference>
<evidence type="ECO:0000259" key="9">
    <source>
        <dbReference type="PROSITE" id="PS50928"/>
    </source>
</evidence>
<dbReference type="Gene3D" id="1.10.3720.10">
    <property type="entry name" value="MetI-like"/>
    <property type="match status" value="1"/>
</dbReference>
<evidence type="ECO:0000256" key="4">
    <source>
        <dbReference type="ARBA" id="ARBA00022475"/>
    </source>
</evidence>
<evidence type="ECO:0000256" key="1">
    <source>
        <dbReference type="ARBA" id="ARBA00004651"/>
    </source>
</evidence>
<comment type="similarity">
    <text evidence="2">Belongs to the binding-protein-dependent transport system permease family. CysTW subfamily.</text>
</comment>
<keyword evidence="11" id="KW-1185">Reference proteome</keyword>
<evidence type="ECO:0000313" key="11">
    <source>
        <dbReference type="Proteomes" id="UP001595377"/>
    </source>
</evidence>
<name>A0ABV7DIS3_9HYPH</name>
<keyword evidence="3 8" id="KW-0813">Transport</keyword>
<dbReference type="SUPFAM" id="SSF161098">
    <property type="entry name" value="MetI-like"/>
    <property type="match status" value="1"/>
</dbReference>
<comment type="subcellular location">
    <subcellularLocation>
        <location evidence="1 8">Cell membrane</location>
        <topology evidence="1 8">Multi-pass membrane protein</topology>
    </subcellularLocation>
</comment>
<evidence type="ECO:0000313" key="10">
    <source>
        <dbReference type="EMBL" id="MFC3074344.1"/>
    </source>
</evidence>
<dbReference type="CDD" id="cd06261">
    <property type="entry name" value="TM_PBP2"/>
    <property type="match status" value="1"/>
</dbReference>
<evidence type="ECO:0000256" key="3">
    <source>
        <dbReference type="ARBA" id="ARBA00022448"/>
    </source>
</evidence>
<feature type="transmembrane region" description="Helical" evidence="8">
    <location>
        <begin position="50"/>
        <end position="81"/>
    </location>
</feature>
<protein>
    <submittedName>
        <fullName evidence="10">ABC transporter permease</fullName>
    </submittedName>
</protein>
<gene>
    <name evidence="10" type="ORF">ACFOHH_14630</name>
</gene>
<keyword evidence="6 8" id="KW-1133">Transmembrane helix</keyword>
<evidence type="ECO:0000256" key="8">
    <source>
        <dbReference type="RuleBase" id="RU363032"/>
    </source>
</evidence>
<dbReference type="PROSITE" id="PS50928">
    <property type="entry name" value="ABC_TM1"/>
    <property type="match status" value="1"/>
</dbReference>
<comment type="caution">
    <text evidence="10">The sequence shown here is derived from an EMBL/GenBank/DDBJ whole genome shotgun (WGS) entry which is preliminary data.</text>
</comment>
<feature type="domain" description="ABC transmembrane type-1" evidence="9">
    <location>
        <begin position="54"/>
        <end position="260"/>
    </location>
</feature>
<feature type="transmembrane region" description="Helical" evidence="8">
    <location>
        <begin position="93"/>
        <end position="117"/>
    </location>
</feature>
<dbReference type="InterPro" id="IPR035906">
    <property type="entry name" value="MetI-like_sf"/>
</dbReference>
<dbReference type="PANTHER" id="PTHR43848:SF2">
    <property type="entry name" value="PUTRESCINE TRANSPORT SYSTEM PERMEASE PROTEIN POTI"/>
    <property type="match status" value="1"/>
</dbReference>
<organism evidence="10 11">
    <name type="scientific">Shinella pollutisoli</name>
    <dbReference type="NCBI Taxonomy" id="2250594"/>
    <lineage>
        <taxon>Bacteria</taxon>
        <taxon>Pseudomonadati</taxon>
        <taxon>Pseudomonadota</taxon>
        <taxon>Alphaproteobacteria</taxon>
        <taxon>Hyphomicrobiales</taxon>
        <taxon>Rhizobiaceae</taxon>
        <taxon>Shinella</taxon>
    </lineage>
</organism>
<feature type="transmembrane region" description="Helical" evidence="8">
    <location>
        <begin position="244"/>
        <end position="264"/>
    </location>
</feature>